<accession>A0A8S5LX85</accession>
<keyword evidence="1" id="KW-0472">Membrane</keyword>
<feature type="transmembrane region" description="Helical" evidence="1">
    <location>
        <begin position="58"/>
        <end position="76"/>
    </location>
</feature>
<keyword evidence="1" id="KW-0812">Transmembrane</keyword>
<name>A0A8S5LX85_9CAUD</name>
<evidence type="ECO:0000256" key="1">
    <source>
        <dbReference type="SAM" id="Phobius"/>
    </source>
</evidence>
<sequence>MSAKDATPQEIQAMKDRLGQKWSDRWNEAHMDDAVKMACRANRSPFVERNQSPSLESVIVATGMMATAGAAALLGNTGAVPMGYAMAVTGVAMMGAVTQVVREVRE</sequence>
<feature type="transmembrane region" description="Helical" evidence="1">
    <location>
        <begin position="82"/>
        <end position="101"/>
    </location>
</feature>
<proteinExistence type="predicted"/>
<reference evidence="2" key="1">
    <citation type="journal article" date="2021" name="Proc. Natl. Acad. Sci. U.S.A.">
        <title>A Catalog of Tens of Thousands of Viruses from Human Metagenomes Reveals Hidden Associations with Chronic Diseases.</title>
        <authorList>
            <person name="Tisza M.J."/>
            <person name="Buck C.B."/>
        </authorList>
    </citation>
    <scope>NUCLEOTIDE SEQUENCE</scope>
    <source>
        <strain evidence="2">Ct3pR10</strain>
    </source>
</reference>
<keyword evidence="1" id="KW-1133">Transmembrane helix</keyword>
<evidence type="ECO:0000313" key="2">
    <source>
        <dbReference type="EMBL" id="DAD74419.1"/>
    </source>
</evidence>
<organism evidence="2">
    <name type="scientific">Siphoviridae sp. ct3pR10</name>
    <dbReference type="NCBI Taxonomy" id="2826284"/>
    <lineage>
        <taxon>Viruses</taxon>
        <taxon>Duplodnaviria</taxon>
        <taxon>Heunggongvirae</taxon>
        <taxon>Uroviricota</taxon>
        <taxon>Caudoviricetes</taxon>
    </lineage>
</organism>
<protein>
    <submittedName>
        <fullName evidence="2">Uncharacterized protein</fullName>
    </submittedName>
</protein>
<dbReference type="EMBL" id="BK014759">
    <property type="protein sequence ID" value="DAD74419.1"/>
    <property type="molecule type" value="Genomic_DNA"/>
</dbReference>